<dbReference type="EMBL" id="GEDC01021708">
    <property type="protein sequence ID" value="JAS15590.1"/>
    <property type="molecule type" value="Transcribed_RNA"/>
</dbReference>
<feature type="transmembrane region" description="Helical" evidence="1">
    <location>
        <begin position="451"/>
        <end position="471"/>
    </location>
</feature>
<feature type="transmembrane region" description="Helical" evidence="1">
    <location>
        <begin position="280"/>
        <end position="297"/>
    </location>
</feature>
<feature type="transmembrane region" description="Helical" evidence="1">
    <location>
        <begin position="575"/>
        <end position="596"/>
    </location>
</feature>
<feature type="transmembrane region" description="Helical" evidence="1">
    <location>
        <begin position="640"/>
        <end position="663"/>
    </location>
</feature>
<dbReference type="PANTHER" id="PTHR11161">
    <property type="entry name" value="O-ACYLTRANSFERASE"/>
    <property type="match status" value="1"/>
</dbReference>
<dbReference type="GO" id="GO:0016747">
    <property type="term" value="F:acyltransferase activity, transferring groups other than amino-acyl groups"/>
    <property type="evidence" value="ECO:0007669"/>
    <property type="project" value="InterPro"/>
</dbReference>
<name>A0A1B6CQA8_9HEMI</name>
<dbReference type="PANTHER" id="PTHR11161:SF71">
    <property type="entry name" value="NOSE RESISTANT-TO-FLUOXETINE PROTEIN N-TERMINAL DOMAIN-CONTAINING PROTEIN"/>
    <property type="match status" value="1"/>
</dbReference>
<accession>A0A1B6CQA8</accession>
<feature type="transmembrane region" description="Helical" evidence="1">
    <location>
        <begin position="317"/>
        <end position="340"/>
    </location>
</feature>
<feature type="transmembrane region" description="Helical" evidence="1">
    <location>
        <begin position="505"/>
        <end position="521"/>
    </location>
</feature>
<dbReference type="Pfam" id="PF20146">
    <property type="entry name" value="NRF"/>
    <property type="match status" value="1"/>
</dbReference>
<feature type="transmembrane region" description="Helical" evidence="1">
    <location>
        <begin position="360"/>
        <end position="377"/>
    </location>
</feature>
<keyword evidence="1" id="KW-0812">Transmembrane</keyword>
<feature type="transmembrane region" description="Helical" evidence="1">
    <location>
        <begin position="533"/>
        <end position="555"/>
    </location>
</feature>
<evidence type="ECO:0000259" key="2">
    <source>
        <dbReference type="SMART" id="SM00703"/>
    </source>
</evidence>
<protein>
    <recommendedName>
        <fullName evidence="2">Nose resistant-to-fluoxetine protein N-terminal domain-containing protein</fullName>
    </recommendedName>
</protein>
<dbReference type="InterPro" id="IPR052728">
    <property type="entry name" value="O2_lipid_transport_reg"/>
</dbReference>
<feature type="transmembrane region" description="Helical" evidence="1">
    <location>
        <begin position="205"/>
        <end position="226"/>
    </location>
</feature>
<feature type="transmembrane region" description="Helical" evidence="1">
    <location>
        <begin position="424"/>
        <end position="444"/>
    </location>
</feature>
<evidence type="ECO:0000313" key="3">
    <source>
        <dbReference type="EMBL" id="JAS15590.1"/>
    </source>
</evidence>
<feature type="domain" description="Nose resistant-to-fluoxetine protein N-terminal" evidence="2">
    <location>
        <begin position="38"/>
        <end position="186"/>
    </location>
</feature>
<evidence type="ECO:0000256" key="1">
    <source>
        <dbReference type="SAM" id="Phobius"/>
    </source>
</evidence>
<dbReference type="InterPro" id="IPR002656">
    <property type="entry name" value="Acyl_transf_3_dom"/>
</dbReference>
<proteinExistence type="predicted"/>
<reference evidence="3" key="1">
    <citation type="submission" date="2015-12" db="EMBL/GenBank/DDBJ databases">
        <title>De novo transcriptome assembly of four potential Pierce s Disease insect vectors from Arizona vineyards.</title>
        <authorList>
            <person name="Tassone E.E."/>
        </authorList>
    </citation>
    <scope>NUCLEOTIDE SEQUENCE</scope>
</reference>
<dbReference type="AlphaFoldDB" id="A0A1B6CQA8"/>
<feature type="transmembrane region" description="Helical" evidence="1">
    <location>
        <begin position="608"/>
        <end position="628"/>
    </location>
</feature>
<dbReference type="SMART" id="SM00703">
    <property type="entry name" value="NRF"/>
    <property type="match status" value="1"/>
</dbReference>
<dbReference type="Pfam" id="PF01757">
    <property type="entry name" value="Acyl_transf_3"/>
    <property type="match status" value="1"/>
</dbReference>
<keyword evidence="1" id="KW-0472">Membrane</keyword>
<organism evidence="3">
    <name type="scientific">Clastoptera arizonana</name>
    <name type="common">Arizona spittle bug</name>
    <dbReference type="NCBI Taxonomy" id="38151"/>
    <lineage>
        <taxon>Eukaryota</taxon>
        <taxon>Metazoa</taxon>
        <taxon>Ecdysozoa</taxon>
        <taxon>Arthropoda</taxon>
        <taxon>Hexapoda</taxon>
        <taxon>Insecta</taxon>
        <taxon>Pterygota</taxon>
        <taxon>Neoptera</taxon>
        <taxon>Paraneoptera</taxon>
        <taxon>Hemiptera</taxon>
        <taxon>Auchenorrhyncha</taxon>
        <taxon>Cercopoidea</taxon>
        <taxon>Clastopteridae</taxon>
        <taxon>Clastoptera</taxon>
    </lineage>
</organism>
<dbReference type="InterPro" id="IPR006621">
    <property type="entry name" value="Nose-resist-to-fluoxetine_N"/>
</dbReference>
<gene>
    <name evidence="3" type="ORF">g.10592</name>
</gene>
<keyword evidence="1" id="KW-1133">Transmembrane helix</keyword>
<feature type="non-terminal residue" evidence="3">
    <location>
        <position position="1"/>
    </location>
</feature>
<sequence length="730" mass="83908">RVLWLCIVVGVSSERQATWIARPLSDALWGFAPNSSVNPECKRQSQLYAENLKNGTLWAVQMLESSALAPQGVLMGNSYQLGQFDECVALNVPNYNLRGKYCLPKIHISPDRTADPNYYTNVFQFDPFGLYYPPDLPVWTKIKQTPDPSKVHKDELVWAICMPASCSAEDLLYSLNETLTKVFKQHNINGSVNLDEWMCYAEEPYTMGFTILSIFLGVTLSIVIIATTYDLTIYRNSEASKHPKGSFLRVTLAYSAYRNLISLKKPDSSSELSVMHGMRMFSMCLVILGHRCVFSYGGPLQNGQFLESRYRKFQDSFLLNGTIIVDTFFILSGFLTCYMIYMELEKRRRLTVIPMYIYRWLRITPTYMFMVAFYALILPQIGDGPFWEARAGLEAQRCQENWWANLLFINNYVHTNQSCMFQSWFITCDMHYFLIAPFIVYLLWKHPKVGMSVMFVLFCLATLIPTLITYYKGYDGVLKAYINLLKDPTRHEHYYNFYIKTHNRAIPYIIGIAAAYLYVHLKATKFQISMTQIRLGGVVSSIFGLSAVMVAYIFYIPGYEIDPIFHALYSSLHRVIWAIPMCWLIIIGGIQGFGVLNNILSLRAYIPLSRLTYCAFLVHGFVQIYTTSSVRSPQYMSFPVIFWMAFGDIFVSFILALILYLLFEAPIASIQKMLLRPNKPYEHKAKDMKTETNLAFTATEPPHTTINLNTLEANNTKIPRVNARTENQRL</sequence>